<dbReference type="InterPro" id="IPR008571">
    <property type="entry name" value="HerA-like"/>
</dbReference>
<proteinExistence type="predicted"/>
<feature type="domain" description="Helicase HerA central" evidence="1">
    <location>
        <begin position="53"/>
        <end position="341"/>
    </location>
</feature>
<keyword evidence="2" id="KW-0547">Nucleotide-binding</keyword>
<dbReference type="PANTHER" id="PTHR42957">
    <property type="entry name" value="HELICASE MJ1565-RELATED"/>
    <property type="match status" value="1"/>
</dbReference>
<reference evidence="2 3" key="1">
    <citation type="submission" date="2020-07" db="EMBL/GenBank/DDBJ databases">
        <title>Halomonas sp. QX-2 draft genome sequence.</title>
        <authorList>
            <person name="Qiu X."/>
        </authorList>
    </citation>
    <scope>NUCLEOTIDE SEQUENCE [LARGE SCALE GENOMIC DNA]</scope>
    <source>
        <strain evidence="2 3">QX-2</strain>
    </source>
</reference>
<dbReference type="InterPro" id="IPR002789">
    <property type="entry name" value="HerA_central"/>
</dbReference>
<evidence type="ECO:0000259" key="1">
    <source>
        <dbReference type="Pfam" id="PF01935"/>
    </source>
</evidence>
<dbReference type="CDD" id="cd01127">
    <property type="entry name" value="TrwB_TraG_TraD_VirD4"/>
    <property type="match status" value="1"/>
</dbReference>
<keyword evidence="3" id="KW-1185">Reference proteome</keyword>
<accession>A0A7Z0NCC1</accession>
<sequence>MKRRWIKVELVGELIGEEFERGIGQFPSINDEAHIVTDTDLKLIYGNKNSGQIVIGKLSSSDSIDVSVDLEKLVTRHSAVLGSTGSGKSTSVSSLLRSIVCDEEGNVIYPSSRIVLIDIHGEYSSALGDIAKTFSTSPRAEEEKLLIPYWCVSPDSLVDFLCGQVNDKSKNSIIDRIHQEKIKFIKKNSNIAKFKKIDLNRVTSHTPIPFSLKKLWHDLSFDDAVTWSEKEKKTPSIADEGDPDKLIAAQFNPPASGSTAPYKGGEGILKRSLDLFRARLLDHQYSFLLTPDKWEPNLENEIESDLDELLNSWLGHEKPVTILDLSGIPSTRLDLLLGSLLDILFEAALWGRRLKEGMKNRPLLLVLEEAHRYLSSDSSGLAKNMVRRIAKEGRKFGLGTMLVSQRPSEIDETILSQCGTFFALRINNQTDRSRVKSAMSESVSGMIDSLPVLRTGEAIVAGESAKLPMRCRFKVPSRGRYPDSIDPKVASLWAKVRAEEEYDQLVVAWRNQNPFEYEN</sequence>
<dbReference type="Pfam" id="PF01935">
    <property type="entry name" value="DUF87"/>
    <property type="match status" value="1"/>
</dbReference>
<dbReference type="Gene3D" id="3.40.50.300">
    <property type="entry name" value="P-loop containing nucleotide triphosphate hydrolases"/>
    <property type="match status" value="2"/>
</dbReference>
<dbReference type="PANTHER" id="PTHR42957:SF1">
    <property type="entry name" value="HELICASE MJ1565-RELATED"/>
    <property type="match status" value="1"/>
</dbReference>
<dbReference type="InterPro" id="IPR027417">
    <property type="entry name" value="P-loop_NTPase"/>
</dbReference>
<comment type="caution">
    <text evidence="2">The sequence shown here is derived from an EMBL/GenBank/DDBJ whole genome shotgun (WGS) entry which is preliminary data.</text>
</comment>
<organism evidence="2 3">
    <name type="scientific">Vreelandella sedimenti</name>
    <dbReference type="NCBI Taxonomy" id="2729618"/>
    <lineage>
        <taxon>Bacteria</taxon>
        <taxon>Pseudomonadati</taxon>
        <taxon>Pseudomonadota</taxon>
        <taxon>Gammaproteobacteria</taxon>
        <taxon>Oceanospirillales</taxon>
        <taxon>Halomonadaceae</taxon>
        <taxon>Vreelandella</taxon>
    </lineage>
</organism>
<dbReference type="SUPFAM" id="SSF52540">
    <property type="entry name" value="P-loop containing nucleoside triphosphate hydrolases"/>
    <property type="match status" value="1"/>
</dbReference>
<dbReference type="AlphaFoldDB" id="A0A7Z0NCC1"/>
<dbReference type="GO" id="GO:0005524">
    <property type="term" value="F:ATP binding"/>
    <property type="evidence" value="ECO:0007669"/>
    <property type="project" value="UniProtKB-KW"/>
</dbReference>
<evidence type="ECO:0000313" key="2">
    <source>
        <dbReference type="EMBL" id="NYT74956.1"/>
    </source>
</evidence>
<gene>
    <name evidence="2" type="ORF">HZU72_21445</name>
</gene>
<name>A0A7Z0NCC1_9GAMM</name>
<dbReference type="Proteomes" id="UP000520876">
    <property type="component" value="Unassembled WGS sequence"/>
</dbReference>
<protein>
    <submittedName>
        <fullName evidence="2">ATP-binding protein</fullName>
    </submittedName>
</protein>
<evidence type="ECO:0000313" key="3">
    <source>
        <dbReference type="Proteomes" id="UP000520876"/>
    </source>
</evidence>
<dbReference type="EMBL" id="JACCGK010000025">
    <property type="protein sequence ID" value="NYT74956.1"/>
    <property type="molecule type" value="Genomic_DNA"/>
</dbReference>
<keyword evidence="2" id="KW-0067">ATP-binding</keyword>